<dbReference type="OrthoDB" id="60033at2759"/>
<name>A0A835DG47_TETSI</name>
<comment type="caution">
    <text evidence="1">The sequence shown here is derived from an EMBL/GenBank/DDBJ whole genome shotgun (WGS) entry which is preliminary data.</text>
</comment>
<gene>
    <name evidence="1" type="ORF">HHK36_015394</name>
</gene>
<sequence length="359" mass="40647">MLLCISSKGHQEIDRHSHLCWQLGLVEKNILNNDFDLVALDPSDASTNSSTLFSDDTDDKSQRSTLLEVSVPNHWEDKSNAAAAQEPPLKNSFEHNPDVLEFRDQRTGKIVSCPKKTELKVGEFSAFFSYVKSTMPANNSQSAVEKIAAELEYSSKEERLQEWCEQVGDDTHKREIGEAWENYSQDSHFTNNEYGPGLTSSSTPLVPLGFPPRRHSKEEQLSKVLMHPRNESQVDVTGVPAHNHLPKYISGVTNQVMPSSAQPYQNNLHDLQKHATSAMVPQYNHLPQCPPLEPVMATFPYYPVNVYLQSNPTQLCPSIGSSSSTEVKPDRVDRREAALIKFRQKKKERYFGKKIRYFN</sequence>
<reference evidence="1 2" key="1">
    <citation type="submission" date="2020-04" db="EMBL/GenBank/DDBJ databases">
        <title>Plant Genome Project.</title>
        <authorList>
            <person name="Zhang R.-G."/>
        </authorList>
    </citation>
    <scope>NUCLEOTIDE SEQUENCE [LARGE SCALE GENOMIC DNA]</scope>
    <source>
        <strain evidence="1">YNK0</strain>
        <tissue evidence="1">Leaf</tissue>
    </source>
</reference>
<keyword evidence="2" id="KW-1185">Reference proteome</keyword>
<evidence type="ECO:0000313" key="2">
    <source>
        <dbReference type="Proteomes" id="UP000655225"/>
    </source>
</evidence>
<dbReference type="AlphaFoldDB" id="A0A835DG47"/>
<dbReference type="EMBL" id="JABCRI010000010">
    <property type="protein sequence ID" value="KAF8399527.1"/>
    <property type="molecule type" value="Genomic_DNA"/>
</dbReference>
<proteinExistence type="predicted"/>
<protein>
    <submittedName>
        <fullName evidence="1">Uncharacterized protein</fullName>
    </submittedName>
</protein>
<dbReference type="Proteomes" id="UP000655225">
    <property type="component" value="Unassembled WGS sequence"/>
</dbReference>
<organism evidence="1 2">
    <name type="scientific">Tetracentron sinense</name>
    <name type="common">Spur-leaf</name>
    <dbReference type="NCBI Taxonomy" id="13715"/>
    <lineage>
        <taxon>Eukaryota</taxon>
        <taxon>Viridiplantae</taxon>
        <taxon>Streptophyta</taxon>
        <taxon>Embryophyta</taxon>
        <taxon>Tracheophyta</taxon>
        <taxon>Spermatophyta</taxon>
        <taxon>Magnoliopsida</taxon>
        <taxon>Trochodendrales</taxon>
        <taxon>Trochodendraceae</taxon>
        <taxon>Tetracentron</taxon>
    </lineage>
</organism>
<accession>A0A835DG47</accession>
<evidence type="ECO:0000313" key="1">
    <source>
        <dbReference type="EMBL" id="KAF8399527.1"/>
    </source>
</evidence>